<sequence>MENEVEYILKKYLEKQFAVDICYIQHDSCIDDDLKIIAADAIDLILWYSKKFNVDVSNFMAAEYFEPEGMNWLIPRTIPNKKKLLFKHLLKGIAAGRLDETVINSTI</sequence>
<protein>
    <recommendedName>
        <fullName evidence="3">DUF1493 family protein</fullName>
    </recommendedName>
</protein>
<accession>A0ABP8NJV5</accession>
<dbReference type="InterPro" id="IPR010862">
    <property type="entry name" value="DUF1493"/>
</dbReference>
<comment type="caution">
    <text evidence="1">The sequence shown here is derived from an EMBL/GenBank/DDBJ whole genome shotgun (WGS) entry which is preliminary data.</text>
</comment>
<gene>
    <name evidence="1" type="ORF">GCM10023093_21330</name>
</gene>
<keyword evidence="2" id="KW-1185">Reference proteome</keyword>
<name>A0ABP8NJV5_9BACT</name>
<dbReference type="RefSeq" id="WP_345082875.1">
    <property type="nucleotide sequence ID" value="NZ_BAABFA010000014.1"/>
</dbReference>
<dbReference type="Pfam" id="PF07377">
    <property type="entry name" value="DUF1493"/>
    <property type="match status" value="1"/>
</dbReference>
<organism evidence="1 2">
    <name type="scientific">Nemorincola caseinilytica</name>
    <dbReference type="NCBI Taxonomy" id="2054315"/>
    <lineage>
        <taxon>Bacteria</taxon>
        <taxon>Pseudomonadati</taxon>
        <taxon>Bacteroidota</taxon>
        <taxon>Chitinophagia</taxon>
        <taxon>Chitinophagales</taxon>
        <taxon>Chitinophagaceae</taxon>
        <taxon>Nemorincola</taxon>
    </lineage>
</organism>
<reference evidence="2" key="1">
    <citation type="journal article" date="2019" name="Int. J. Syst. Evol. Microbiol.">
        <title>The Global Catalogue of Microorganisms (GCM) 10K type strain sequencing project: providing services to taxonomists for standard genome sequencing and annotation.</title>
        <authorList>
            <consortium name="The Broad Institute Genomics Platform"/>
            <consortium name="The Broad Institute Genome Sequencing Center for Infectious Disease"/>
            <person name="Wu L."/>
            <person name="Ma J."/>
        </authorList>
    </citation>
    <scope>NUCLEOTIDE SEQUENCE [LARGE SCALE GENOMIC DNA]</scope>
    <source>
        <strain evidence="2">JCM 32105</strain>
    </source>
</reference>
<dbReference type="Proteomes" id="UP001500067">
    <property type="component" value="Unassembled WGS sequence"/>
</dbReference>
<dbReference type="EMBL" id="BAABFA010000014">
    <property type="protein sequence ID" value="GAA4466750.1"/>
    <property type="molecule type" value="Genomic_DNA"/>
</dbReference>
<evidence type="ECO:0000313" key="1">
    <source>
        <dbReference type="EMBL" id="GAA4466750.1"/>
    </source>
</evidence>
<evidence type="ECO:0008006" key="3">
    <source>
        <dbReference type="Google" id="ProtNLM"/>
    </source>
</evidence>
<evidence type="ECO:0000313" key="2">
    <source>
        <dbReference type="Proteomes" id="UP001500067"/>
    </source>
</evidence>
<proteinExistence type="predicted"/>